<keyword evidence="3" id="KW-1185">Reference proteome</keyword>
<gene>
    <name evidence="2" type="ORF">H9S92_11475</name>
</gene>
<feature type="transmembrane region" description="Helical" evidence="1">
    <location>
        <begin position="40"/>
        <end position="59"/>
    </location>
</feature>
<proteinExistence type="predicted"/>
<comment type="caution">
    <text evidence="2">The sequence shown here is derived from an EMBL/GenBank/DDBJ whole genome shotgun (WGS) entry which is preliminary data.</text>
</comment>
<dbReference type="Proteomes" id="UP000650081">
    <property type="component" value="Unassembled WGS sequence"/>
</dbReference>
<accession>A0A923PNY0</accession>
<reference evidence="2" key="1">
    <citation type="submission" date="2020-08" db="EMBL/GenBank/DDBJ databases">
        <title>Lewinella bacteria from marine environments.</title>
        <authorList>
            <person name="Zhong Y."/>
        </authorList>
    </citation>
    <scope>NUCLEOTIDE SEQUENCE</scope>
    <source>
        <strain evidence="2">KCTC 42187</strain>
    </source>
</reference>
<protein>
    <submittedName>
        <fullName evidence="2">Uncharacterized protein</fullName>
    </submittedName>
</protein>
<keyword evidence="1" id="KW-0812">Transmembrane</keyword>
<evidence type="ECO:0000313" key="2">
    <source>
        <dbReference type="EMBL" id="MBC6994789.1"/>
    </source>
</evidence>
<evidence type="ECO:0000313" key="3">
    <source>
        <dbReference type="Proteomes" id="UP000650081"/>
    </source>
</evidence>
<dbReference type="AlphaFoldDB" id="A0A923PNY0"/>
<keyword evidence="1" id="KW-0472">Membrane</keyword>
<evidence type="ECO:0000256" key="1">
    <source>
        <dbReference type="SAM" id="Phobius"/>
    </source>
</evidence>
<dbReference type="RefSeq" id="WP_187466861.1">
    <property type="nucleotide sequence ID" value="NZ_JACSIT010000104.1"/>
</dbReference>
<name>A0A923PNY0_9BACT</name>
<keyword evidence="1" id="KW-1133">Transmembrane helix</keyword>
<dbReference type="EMBL" id="JACSIT010000104">
    <property type="protein sequence ID" value="MBC6994789.1"/>
    <property type="molecule type" value="Genomic_DNA"/>
</dbReference>
<sequence length="65" mass="7343">MQKTLVLLGVLIVAVAVYWPILRVAREDIAARARAGLSNSMLYAVLLLPLFGPLIYLVVRRYFRV</sequence>
<organism evidence="2 3">
    <name type="scientific">Neolewinella lacunae</name>
    <dbReference type="NCBI Taxonomy" id="1517758"/>
    <lineage>
        <taxon>Bacteria</taxon>
        <taxon>Pseudomonadati</taxon>
        <taxon>Bacteroidota</taxon>
        <taxon>Saprospiria</taxon>
        <taxon>Saprospirales</taxon>
        <taxon>Lewinellaceae</taxon>
        <taxon>Neolewinella</taxon>
    </lineage>
</organism>